<dbReference type="AlphaFoldDB" id="A0A941IVB7"/>
<evidence type="ECO:0000259" key="3">
    <source>
        <dbReference type="Pfam" id="PF13649"/>
    </source>
</evidence>
<dbReference type="Gene3D" id="3.40.50.150">
    <property type="entry name" value="Vaccinia Virus protein VP39"/>
    <property type="match status" value="1"/>
</dbReference>
<dbReference type="EMBL" id="JAGSOG010000166">
    <property type="protein sequence ID" value="MBR7836861.1"/>
    <property type="molecule type" value="Genomic_DNA"/>
</dbReference>
<gene>
    <name evidence="4" type="ORF">KDL01_26520</name>
</gene>
<comment type="caution">
    <text evidence="4">The sequence shown here is derived from an EMBL/GenBank/DDBJ whole genome shotgun (WGS) entry which is preliminary data.</text>
</comment>
<keyword evidence="2" id="KW-0808">Transferase</keyword>
<keyword evidence="5" id="KW-1185">Reference proteome</keyword>
<dbReference type="InterPro" id="IPR041698">
    <property type="entry name" value="Methyltransf_25"/>
</dbReference>
<dbReference type="SUPFAM" id="SSF53335">
    <property type="entry name" value="S-adenosyl-L-methionine-dependent methyltransferases"/>
    <property type="match status" value="1"/>
</dbReference>
<dbReference type="Pfam" id="PF13649">
    <property type="entry name" value="Methyltransf_25"/>
    <property type="match status" value="1"/>
</dbReference>
<dbReference type="RefSeq" id="WP_212531333.1">
    <property type="nucleotide sequence ID" value="NZ_JAGSOG010000166.1"/>
</dbReference>
<dbReference type="PANTHER" id="PTHR43861">
    <property type="entry name" value="TRANS-ACONITATE 2-METHYLTRANSFERASE-RELATED"/>
    <property type="match status" value="1"/>
</dbReference>
<sequence>MVSDSEAALVAYRRATQAAAFDCIGERYDEAFPHKDGQIEAGQWLIARLEPGARVLDAGCGTGVPTARQLVQAGAEVTGIDISPVMLELARLNVPGADFRLMDVADLDLHHEPALGSFDAVVAFFSLLMLPRSQFPGALARLHGVLRPGGLLALAMVEADVDNVPIPFLGVSVHVSGFFLEELRRLTVEGGFEILETRNRKFAPSSGQALPEIQQFLYCRKIP</sequence>
<dbReference type="GO" id="GO:0032259">
    <property type="term" value="P:methylation"/>
    <property type="evidence" value="ECO:0007669"/>
    <property type="project" value="UniProtKB-KW"/>
</dbReference>
<accession>A0A941IVB7</accession>
<keyword evidence="1 4" id="KW-0489">Methyltransferase</keyword>
<evidence type="ECO:0000256" key="1">
    <source>
        <dbReference type="ARBA" id="ARBA00022603"/>
    </source>
</evidence>
<feature type="domain" description="Methyltransferase" evidence="3">
    <location>
        <begin position="55"/>
        <end position="150"/>
    </location>
</feature>
<dbReference type="CDD" id="cd02440">
    <property type="entry name" value="AdoMet_MTases"/>
    <property type="match status" value="1"/>
</dbReference>
<dbReference type="GO" id="GO:0008168">
    <property type="term" value="F:methyltransferase activity"/>
    <property type="evidence" value="ECO:0007669"/>
    <property type="project" value="UniProtKB-KW"/>
</dbReference>
<protein>
    <submittedName>
        <fullName evidence="4">Class I SAM-dependent methyltransferase</fullName>
    </submittedName>
</protein>
<proteinExistence type="predicted"/>
<organism evidence="4 5">
    <name type="scientific">Actinospica durhamensis</name>
    <dbReference type="NCBI Taxonomy" id="1508375"/>
    <lineage>
        <taxon>Bacteria</taxon>
        <taxon>Bacillati</taxon>
        <taxon>Actinomycetota</taxon>
        <taxon>Actinomycetes</taxon>
        <taxon>Catenulisporales</taxon>
        <taxon>Actinospicaceae</taxon>
        <taxon>Actinospica</taxon>
    </lineage>
</organism>
<evidence type="ECO:0000313" key="4">
    <source>
        <dbReference type="EMBL" id="MBR7836861.1"/>
    </source>
</evidence>
<dbReference type="InterPro" id="IPR029063">
    <property type="entry name" value="SAM-dependent_MTases_sf"/>
</dbReference>
<dbReference type="PANTHER" id="PTHR43861:SF1">
    <property type="entry name" value="TRANS-ACONITATE 2-METHYLTRANSFERASE"/>
    <property type="match status" value="1"/>
</dbReference>
<name>A0A941IVB7_9ACTN</name>
<evidence type="ECO:0000256" key="2">
    <source>
        <dbReference type="ARBA" id="ARBA00022679"/>
    </source>
</evidence>
<evidence type="ECO:0000313" key="5">
    <source>
        <dbReference type="Proteomes" id="UP000675781"/>
    </source>
</evidence>
<reference evidence="4" key="1">
    <citation type="submission" date="2021-04" db="EMBL/GenBank/DDBJ databases">
        <title>Genome based classification of Actinospica acidithermotolerans sp. nov., an actinobacterium isolated from an Indonesian hot spring.</title>
        <authorList>
            <person name="Kusuma A.B."/>
            <person name="Putra K.E."/>
            <person name="Nafisah S."/>
            <person name="Loh J."/>
            <person name="Nouioui I."/>
            <person name="Goodfellow M."/>
        </authorList>
    </citation>
    <scope>NUCLEOTIDE SEQUENCE</scope>
    <source>
        <strain evidence="4">CSCA 57</strain>
    </source>
</reference>
<dbReference type="Proteomes" id="UP000675781">
    <property type="component" value="Unassembled WGS sequence"/>
</dbReference>